<dbReference type="AlphaFoldDB" id="A0A8J4PQ61"/>
<evidence type="ECO:0000259" key="2">
    <source>
        <dbReference type="Pfam" id="PF00188"/>
    </source>
</evidence>
<accession>A0A8J4PQ61</accession>
<gene>
    <name evidence="3" type="ORF">CYY_006710</name>
</gene>
<sequence length="160" mass="17350">MYTIKSTCLTIFVILISIVVINAQTNPSLHLSLVNAERARVGLKPLLLSPCLMASAQVQSNYQSSINTMTHSSPLGGLFERTRPFGVACNSVAENVAYGYKDDASVMKGWMNSSGHRANILGQFTLFGVAVSKDNNGDLYWTQQFARGTCNRNNSTAPAN</sequence>
<comment type="caution">
    <text evidence="3">The sequence shown here is derived from an EMBL/GenBank/DDBJ whole genome shotgun (WGS) entry which is preliminary data.</text>
</comment>
<dbReference type="Proteomes" id="UP000695562">
    <property type="component" value="Unassembled WGS sequence"/>
</dbReference>
<feature type="domain" description="SCP" evidence="2">
    <location>
        <begin position="31"/>
        <end position="145"/>
    </location>
</feature>
<protein>
    <recommendedName>
        <fullName evidence="2">SCP domain-containing protein</fullName>
    </recommendedName>
</protein>
<keyword evidence="4" id="KW-1185">Reference proteome</keyword>
<feature type="chain" id="PRO_5035172770" description="SCP domain-containing protein" evidence="1">
    <location>
        <begin position="24"/>
        <end position="160"/>
    </location>
</feature>
<dbReference type="EMBL" id="AJWJ01000321">
    <property type="protein sequence ID" value="KAF2071973.1"/>
    <property type="molecule type" value="Genomic_DNA"/>
</dbReference>
<keyword evidence="1" id="KW-0732">Signal</keyword>
<dbReference type="InterPro" id="IPR014044">
    <property type="entry name" value="CAP_dom"/>
</dbReference>
<dbReference type="InterPro" id="IPR035940">
    <property type="entry name" value="CAP_sf"/>
</dbReference>
<dbReference type="Gene3D" id="3.40.33.10">
    <property type="entry name" value="CAP"/>
    <property type="match status" value="1"/>
</dbReference>
<dbReference type="CDD" id="cd05379">
    <property type="entry name" value="CAP_bacterial"/>
    <property type="match status" value="1"/>
</dbReference>
<proteinExistence type="predicted"/>
<evidence type="ECO:0000256" key="1">
    <source>
        <dbReference type="SAM" id="SignalP"/>
    </source>
</evidence>
<evidence type="ECO:0000313" key="3">
    <source>
        <dbReference type="EMBL" id="KAF2071973.1"/>
    </source>
</evidence>
<reference evidence="3" key="1">
    <citation type="submission" date="2020-01" db="EMBL/GenBank/DDBJ databases">
        <title>Development of genomics and gene disruption for Polysphondylium violaceum indicates a role for the polyketide synthase stlB in stalk morphogenesis.</title>
        <authorList>
            <person name="Narita B."/>
            <person name="Kawabe Y."/>
            <person name="Kin K."/>
            <person name="Saito T."/>
            <person name="Gibbs R."/>
            <person name="Kuspa A."/>
            <person name="Muzny D."/>
            <person name="Queller D."/>
            <person name="Richards S."/>
            <person name="Strassman J."/>
            <person name="Sucgang R."/>
            <person name="Worley K."/>
            <person name="Schaap P."/>
        </authorList>
    </citation>
    <scope>NUCLEOTIDE SEQUENCE</scope>
    <source>
        <strain evidence="3">QSvi11</strain>
    </source>
</reference>
<organism evidence="3 4">
    <name type="scientific">Polysphondylium violaceum</name>
    <dbReference type="NCBI Taxonomy" id="133409"/>
    <lineage>
        <taxon>Eukaryota</taxon>
        <taxon>Amoebozoa</taxon>
        <taxon>Evosea</taxon>
        <taxon>Eumycetozoa</taxon>
        <taxon>Dictyostelia</taxon>
        <taxon>Dictyosteliales</taxon>
        <taxon>Dictyosteliaceae</taxon>
        <taxon>Polysphondylium</taxon>
    </lineage>
</organism>
<dbReference type="OrthoDB" id="19802at2759"/>
<dbReference type="SUPFAM" id="SSF55797">
    <property type="entry name" value="PR-1-like"/>
    <property type="match status" value="1"/>
</dbReference>
<dbReference type="PANTHER" id="PTHR31157:SF1">
    <property type="entry name" value="SCP DOMAIN-CONTAINING PROTEIN"/>
    <property type="match status" value="1"/>
</dbReference>
<evidence type="ECO:0000313" key="4">
    <source>
        <dbReference type="Proteomes" id="UP000695562"/>
    </source>
</evidence>
<dbReference type="Pfam" id="PF00188">
    <property type="entry name" value="CAP"/>
    <property type="match status" value="1"/>
</dbReference>
<dbReference type="PANTHER" id="PTHR31157">
    <property type="entry name" value="SCP DOMAIN-CONTAINING PROTEIN"/>
    <property type="match status" value="1"/>
</dbReference>
<name>A0A8J4PQ61_9MYCE</name>
<feature type="signal peptide" evidence="1">
    <location>
        <begin position="1"/>
        <end position="23"/>
    </location>
</feature>